<organism evidence="2 3">
    <name type="scientific">Salvia divinorum</name>
    <name type="common">Maria pastora</name>
    <name type="synonym">Diviner's sage</name>
    <dbReference type="NCBI Taxonomy" id="28513"/>
    <lineage>
        <taxon>Eukaryota</taxon>
        <taxon>Viridiplantae</taxon>
        <taxon>Streptophyta</taxon>
        <taxon>Embryophyta</taxon>
        <taxon>Tracheophyta</taxon>
        <taxon>Spermatophyta</taxon>
        <taxon>Magnoliopsida</taxon>
        <taxon>eudicotyledons</taxon>
        <taxon>Gunneridae</taxon>
        <taxon>Pentapetalae</taxon>
        <taxon>asterids</taxon>
        <taxon>lamiids</taxon>
        <taxon>Lamiales</taxon>
        <taxon>Lamiaceae</taxon>
        <taxon>Nepetoideae</taxon>
        <taxon>Mentheae</taxon>
        <taxon>Salviinae</taxon>
        <taxon>Salvia</taxon>
        <taxon>Salvia subgen. Calosphace</taxon>
    </lineage>
</organism>
<reference evidence="2 3" key="1">
    <citation type="submission" date="2024-06" db="EMBL/GenBank/DDBJ databases">
        <title>A chromosome level genome sequence of Diviner's sage (Salvia divinorum).</title>
        <authorList>
            <person name="Ford S.A."/>
            <person name="Ro D.-K."/>
            <person name="Ness R.W."/>
            <person name="Phillips M.A."/>
        </authorList>
    </citation>
    <scope>NUCLEOTIDE SEQUENCE [LARGE SCALE GENOMIC DNA]</scope>
    <source>
        <strain evidence="2">SAF-2024a</strain>
        <tissue evidence="2">Leaf</tissue>
    </source>
</reference>
<keyword evidence="3" id="KW-1185">Reference proteome</keyword>
<feature type="compositionally biased region" description="Basic and acidic residues" evidence="1">
    <location>
        <begin position="35"/>
        <end position="51"/>
    </location>
</feature>
<proteinExistence type="predicted"/>
<name>A0ABD1GI37_SALDI</name>
<evidence type="ECO:0000313" key="3">
    <source>
        <dbReference type="Proteomes" id="UP001567538"/>
    </source>
</evidence>
<dbReference type="Proteomes" id="UP001567538">
    <property type="component" value="Unassembled WGS sequence"/>
</dbReference>
<sequence length="95" mass="11008">MGPLPQITDPFFLNQEPEVATGERMCEENEQEEGREEKEEVTPESSKREVPQTKPFPYRGAAKKKMEDPVDFMEIFDKLEINLPFLHALKLPPFS</sequence>
<feature type="region of interest" description="Disordered" evidence="1">
    <location>
        <begin position="1"/>
        <end position="63"/>
    </location>
</feature>
<gene>
    <name evidence="2" type="ORF">AAHA92_20723</name>
</gene>
<evidence type="ECO:0000313" key="2">
    <source>
        <dbReference type="EMBL" id="KAL1543793.1"/>
    </source>
</evidence>
<protein>
    <submittedName>
        <fullName evidence="2">Uncharacterized protein</fullName>
    </submittedName>
</protein>
<evidence type="ECO:0000256" key="1">
    <source>
        <dbReference type="SAM" id="MobiDB-lite"/>
    </source>
</evidence>
<accession>A0ABD1GI37</accession>
<dbReference type="EMBL" id="JBEAFC010000008">
    <property type="protein sequence ID" value="KAL1543793.1"/>
    <property type="molecule type" value="Genomic_DNA"/>
</dbReference>
<dbReference type="AlphaFoldDB" id="A0ABD1GI37"/>
<comment type="caution">
    <text evidence="2">The sequence shown here is derived from an EMBL/GenBank/DDBJ whole genome shotgun (WGS) entry which is preliminary data.</text>
</comment>